<dbReference type="RefSeq" id="WP_136898179.1">
    <property type="nucleotide sequence ID" value="NZ_SWJE01000017.1"/>
</dbReference>
<keyword evidence="3" id="KW-1185">Reference proteome</keyword>
<dbReference type="InterPro" id="IPR001932">
    <property type="entry name" value="PPM-type_phosphatase-like_dom"/>
</dbReference>
<dbReference type="SMART" id="SM00332">
    <property type="entry name" value="PP2Cc"/>
    <property type="match status" value="1"/>
</dbReference>
<evidence type="ECO:0000313" key="2">
    <source>
        <dbReference type="EMBL" id="TKC81638.1"/>
    </source>
</evidence>
<sequence length="255" mass="27385">MTTRFSWTSASRTEVGLVREINEDACLDLPEHGIWAVADGMGGHTAGDVASRMIVDALAAIVVPARLADVVAAARTELQTVNRRLRDEAAARHVRTIGSTVAALFASGNQCGLLWAGDSRVYLYRQAHLLQLTRDHSQVEELKARGYLTAEEAADHPAHHLITRAVGAADRLELDENRVEVNDGDMFLLCSDGLTNEVGEPDIAGALAGRDCREATDALVEMALREGGRDNISAIVIRASDPFAADKTLVNPALP</sequence>
<gene>
    <name evidence="2" type="ORF">FAZ69_27110</name>
</gene>
<dbReference type="Gene3D" id="3.60.40.10">
    <property type="entry name" value="PPM-type phosphatase domain"/>
    <property type="match status" value="1"/>
</dbReference>
<name>A0A4U1HNH2_9BURK</name>
<evidence type="ECO:0000313" key="3">
    <source>
        <dbReference type="Proteomes" id="UP000305539"/>
    </source>
</evidence>
<dbReference type="GO" id="GO:0004722">
    <property type="term" value="F:protein serine/threonine phosphatase activity"/>
    <property type="evidence" value="ECO:0007669"/>
    <property type="project" value="InterPro"/>
</dbReference>
<dbReference type="AlphaFoldDB" id="A0A4U1HNH2"/>
<dbReference type="EMBL" id="SWJE01000017">
    <property type="protein sequence ID" value="TKC81638.1"/>
    <property type="molecule type" value="Genomic_DNA"/>
</dbReference>
<dbReference type="InterPro" id="IPR015655">
    <property type="entry name" value="PP2C"/>
</dbReference>
<feature type="domain" description="PPM-type phosphatase" evidence="1">
    <location>
        <begin position="4"/>
        <end position="239"/>
    </location>
</feature>
<dbReference type="InterPro" id="IPR036457">
    <property type="entry name" value="PPM-type-like_dom_sf"/>
</dbReference>
<dbReference type="SMART" id="SM00331">
    <property type="entry name" value="PP2C_SIG"/>
    <property type="match status" value="1"/>
</dbReference>
<dbReference type="PROSITE" id="PS51746">
    <property type="entry name" value="PPM_2"/>
    <property type="match status" value="1"/>
</dbReference>
<dbReference type="OrthoDB" id="9801841at2"/>
<dbReference type="SUPFAM" id="SSF81606">
    <property type="entry name" value="PP2C-like"/>
    <property type="match status" value="1"/>
</dbReference>
<comment type="caution">
    <text evidence="2">The sequence shown here is derived from an EMBL/GenBank/DDBJ whole genome shotgun (WGS) entry which is preliminary data.</text>
</comment>
<dbReference type="CDD" id="cd00143">
    <property type="entry name" value="PP2Cc"/>
    <property type="match status" value="1"/>
</dbReference>
<organism evidence="2 3">
    <name type="scientific">Trinickia terrae</name>
    <dbReference type="NCBI Taxonomy" id="2571161"/>
    <lineage>
        <taxon>Bacteria</taxon>
        <taxon>Pseudomonadati</taxon>
        <taxon>Pseudomonadota</taxon>
        <taxon>Betaproteobacteria</taxon>
        <taxon>Burkholderiales</taxon>
        <taxon>Burkholderiaceae</taxon>
        <taxon>Trinickia</taxon>
    </lineage>
</organism>
<dbReference type="Pfam" id="PF13672">
    <property type="entry name" value="PP2C_2"/>
    <property type="match status" value="1"/>
</dbReference>
<evidence type="ECO:0000259" key="1">
    <source>
        <dbReference type="PROSITE" id="PS51746"/>
    </source>
</evidence>
<reference evidence="2 3" key="1">
    <citation type="submission" date="2019-04" db="EMBL/GenBank/DDBJ databases">
        <title>Trinickia sp. 7GSK02, isolated from subtropical forest soil.</title>
        <authorList>
            <person name="Gao Z.-H."/>
            <person name="Qiu L.-H."/>
        </authorList>
    </citation>
    <scope>NUCLEOTIDE SEQUENCE [LARGE SCALE GENOMIC DNA]</scope>
    <source>
        <strain evidence="2 3">7GSK02</strain>
    </source>
</reference>
<dbReference type="PANTHER" id="PTHR47992">
    <property type="entry name" value="PROTEIN PHOSPHATASE"/>
    <property type="match status" value="1"/>
</dbReference>
<proteinExistence type="predicted"/>
<dbReference type="Proteomes" id="UP000305539">
    <property type="component" value="Unassembled WGS sequence"/>
</dbReference>
<protein>
    <submittedName>
        <fullName evidence="2">Serine/threonine-protein phosphatase</fullName>
    </submittedName>
</protein>
<accession>A0A4U1HNH2</accession>